<sequence>MEHKIVLMVDEDHDFSSIIETKLKSKGFDVRLAYMPETGMQMIKELRPALVLLDINLPGMNGLDFLVELKKDESMKDIKVAFFSSLVNPWTNFMDVKEASKELGATTFIDKAIDLDRLVEQVGELIAAPEEGM</sequence>
<dbReference type="GO" id="GO:0000160">
    <property type="term" value="P:phosphorelay signal transduction system"/>
    <property type="evidence" value="ECO:0007669"/>
    <property type="project" value="InterPro"/>
</dbReference>
<feature type="modified residue" description="4-aspartylphosphate" evidence="2">
    <location>
        <position position="54"/>
    </location>
</feature>
<dbReference type="AlphaFoldDB" id="A0A1F8DYE7"/>
<dbReference type="InterPro" id="IPR050595">
    <property type="entry name" value="Bact_response_regulator"/>
</dbReference>
<dbReference type="Proteomes" id="UP000176422">
    <property type="component" value="Unassembled WGS sequence"/>
</dbReference>
<accession>A0A1F8DYE7</accession>
<protein>
    <recommendedName>
        <fullName evidence="3">Response regulatory domain-containing protein</fullName>
    </recommendedName>
</protein>
<dbReference type="STRING" id="1802559.A2372_01360"/>
<dbReference type="PANTHER" id="PTHR44591:SF3">
    <property type="entry name" value="RESPONSE REGULATORY DOMAIN-CONTAINING PROTEIN"/>
    <property type="match status" value="1"/>
</dbReference>
<reference evidence="4 5" key="1">
    <citation type="journal article" date="2016" name="Nat. Commun.">
        <title>Thousands of microbial genomes shed light on interconnected biogeochemical processes in an aquifer system.</title>
        <authorList>
            <person name="Anantharaman K."/>
            <person name="Brown C.T."/>
            <person name="Hug L.A."/>
            <person name="Sharon I."/>
            <person name="Castelle C.J."/>
            <person name="Probst A.J."/>
            <person name="Thomas B.C."/>
            <person name="Singh A."/>
            <person name="Wilkins M.J."/>
            <person name="Karaoz U."/>
            <person name="Brodie E.L."/>
            <person name="Williams K.H."/>
            <person name="Hubbard S.S."/>
            <person name="Banfield J.F."/>
        </authorList>
    </citation>
    <scope>NUCLEOTIDE SEQUENCE [LARGE SCALE GENOMIC DNA]</scope>
</reference>
<dbReference type="SMART" id="SM00448">
    <property type="entry name" value="REC"/>
    <property type="match status" value="1"/>
</dbReference>
<feature type="domain" description="Response regulatory" evidence="3">
    <location>
        <begin position="5"/>
        <end position="126"/>
    </location>
</feature>
<evidence type="ECO:0000313" key="5">
    <source>
        <dbReference type="Proteomes" id="UP000176422"/>
    </source>
</evidence>
<organism evidence="4 5">
    <name type="scientific">Candidatus Wolfebacteria bacterium RIFOXYB1_FULL_54_12</name>
    <dbReference type="NCBI Taxonomy" id="1802559"/>
    <lineage>
        <taxon>Bacteria</taxon>
        <taxon>Candidatus Wolfeibacteriota</taxon>
    </lineage>
</organism>
<dbReference type="InterPro" id="IPR001789">
    <property type="entry name" value="Sig_transdc_resp-reg_receiver"/>
</dbReference>
<name>A0A1F8DYE7_9BACT</name>
<dbReference type="InterPro" id="IPR011006">
    <property type="entry name" value="CheY-like_superfamily"/>
</dbReference>
<dbReference type="PANTHER" id="PTHR44591">
    <property type="entry name" value="STRESS RESPONSE REGULATOR PROTEIN 1"/>
    <property type="match status" value="1"/>
</dbReference>
<comment type="caution">
    <text evidence="4">The sequence shown here is derived from an EMBL/GenBank/DDBJ whole genome shotgun (WGS) entry which is preliminary data.</text>
</comment>
<dbReference type="Pfam" id="PF00072">
    <property type="entry name" value="Response_reg"/>
    <property type="match status" value="1"/>
</dbReference>
<evidence type="ECO:0000256" key="2">
    <source>
        <dbReference type="PROSITE-ProRule" id="PRU00169"/>
    </source>
</evidence>
<evidence type="ECO:0000256" key="1">
    <source>
        <dbReference type="ARBA" id="ARBA00022553"/>
    </source>
</evidence>
<gene>
    <name evidence="4" type="ORF">A2372_01360</name>
</gene>
<dbReference type="SUPFAM" id="SSF52172">
    <property type="entry name" value="CheY-like"/>
    <property type="match status" value="1"/>
</dbReference>
<dbReference type="Gene3D" id="3.40.50.2300">
    <property type="match status" value="1"/>
</dbReference>
<evidence type="ECO:0000313" key="4">
    <source>
        <dbReference type="EMBL" id="OGM92815.1"/>
    </source>
</evidence>
<keyword evidence="1 2" id="KW-0597">Phosphoprotein</keyword>
<dbReference type="EMBL" id="MGIT01000003">
    <property type="protein sequence ID" value="OGM92815.1"/>
    <property type="molecule type" value="Genomic_DNA"/>
</dbReference>
<evidence type="ECO:0000259" key="3">
    <source>
        <dbReference type="PROSITE" id="PS50110"/>
    </source>
</evidence>
<proteinExistence type="predicted"/>
<dbReference type="PROSITE" id="PS50110">
    <property type="entry name" value="RESPONSE_REGULATORY"/>
    <property type="match status" value="1"/>
</dbReference>